<dbReference type="Pfam" id="PF14528">
    <property type="entry name" value="LAGLIDADG_3"/>
    <property type="match status" value="1"/>
</dbReference>
<evidence type="ECO:0000313" key="3">
    <source>
        <dbReference type="Proteomes" id="UP001050975"/>
    </source>
</evidence>
<evidence type="ECO:0000313" key="2">
    <source>
        <dbReference type="EMBL" id="GET39653.1"/>
    </source>
</evidence>
<comment type="caution">
    <text evidence="2">The sequence shown here is derived from an EMBL/GenBank/DDBJ whole genome shotgun (WGS) entry which is preliminary data.</text>
</comment>
<dbReference type="GO" id="GO:0004519">
    <property type="term" value="F:endonuclease activity"/>
    <property type="evidence" value="ECO:0007669"/>
    <property type="project" value="InterPro"/>
</dbReference>
<dbReference type="Proteomes" id="UP001050975">
    <property type="component" value="Unassembled WGS sequence"/>
</dbReference>
<feature type="domain" description="Homing endonuclease LAGLIDADG" evidence="1">
    <location>
        <begin position="53"/>
        <end position="128"/>
    </location>
</feature>
<sequence length="162" mass="18585">MGSEHKIYKKPNDVYTIAASKRLHKSLTEKGFDVEKSNSAFYPQNIPSHLNSHFIRGLFDGDGCITRYFRKKDGVPVVSVYIAGTYSLLTEVNQRIPEPVPSLPKDKGKKSSHRLILSSQKAKNFLEWIYQDSNGLRLDRKYQRYIDCLNKEGLFSLDSRKA</sequence>
<gene>
    <name evidence="2" type="ORF">MiSe_44240</name>
</gene>
<dbReference type="SUPFAM" id="SSF55608">
    <property type="entry name" value="Homing endonucleases"/>
    <property type="match status" value="1"/>
</dbReference>
<dbReference type="EMBL" id="BLAY01000071">
    <property type="protein sequence ID" value="GET39653.1"/>
    <property type="molecule type" value="Genomic_DNA"/>
</dbReference>
<dbReference type="InterPro" id="IPR027434">
    <property type="entry name" value="Homing_endonucl"/>
</dbReference>
<accession>A0AAV3XB08</accession>
<protein>
    <recommendedName>
        <fullName evidence="1">Homing endonuclease LAGLIDADG domain-containing protein</fullName>
    </recommendedName>
</protein>
<dbReference type="AlphaFoldDB" id="A0AAV3XB08"/>
<organism evidence="2 3">
    <name type="scientific">Microseira wollei NIES-4236</name>
    <dbReference type="NCBI Taxonomy" id="2530354"/>
    <lineage>
        <taxon>Bacteria</taxon>
        <taxon>Bacillati</taxon>
        <taxon>Cyanobacteriota</taxon>
        <taxon>Cyanophyceae</taxon>
        <taxon>Oscillatoriophycideae</taxon>
        <taxon>Aerosakkonematales</taxon>
        <taxon>Aerosakkonemataceae</taxon>
        <taxon>Microseira</taxon>
    </lineage>
</organism>
<dbReference type="InterPro" id="IPR004860">
    <property type="entry name" value="LAGLIDADG_dom"/>
</dbReference>
<reference evidence="2" key="1">
    <citation type="submission" date="2019-10" db="EMBL/GenBank/DDBJ databases">
        <title>Draft genome sequece of Microseira wollei NIES-4236.</title>
        <authorList>
            <person name="Yamaguchi H."/>
            <person name="Suzuki S."/>
            <person name="Kawachi M."/>
        </authorList>
    </citation>
    <scope>NUCLEOTIDE SEQUENCE</scope>
    <source>
        <strain evidence="2">NIES-4236</strain>
    </source>
</reference>
<name>A0AAV3XB08_9CYAN</name>
<keyword evidence="3" id="KW-1185">Reference proteome</keyword>
<proteinExistence type="predicted"/>
<evidence type="ECO:0000259" key="1">
    <source>
        <dbReference type="Pfam" id="PF14528"/>
    </source>
</evidence>